<reference evidence="1 2" key="1">
    <citation type="submission" date="2018-11" db="EMBL/GenBank/DDBJ databases">
        <title>Sequencing the genomes of 1000 actinobacteria strains.</title>
        <authorList>
            <person name="Klenk H.-P."/>
        </authorList>
    </citation>
    <scope>NUCLEOTIDE SEQUENCE [LARGE SCALE GENOMIC DNA]</scope>
    <source>
        <strain evidence="1 2">DSM 11294</strain>
    </source>
</reference>
<dbReference type="Pfam" id="PF08282">
    <property type="entry name" value="Hydrolase_3"/>
    <property type="match status" value="2"/>
</dbReference>
<dbReference type="SUPFAM" id="SSF56784">
    <property type="entry name" value="HAD-like"/>
    <property type="match status" value="1"/>
</dbReference>
<comment type="caution">
    <text evidence="1">The sequence shown here is derived from an EMBL/GenBank/DDBJ whole genome shotgun (WGS) entry which is preliminary data.</text>
</comment>
<organism evidence="1 2">
    <name type="scientific">Bogoriella caseilytica</name>
    <dbReference type="NCBI Taxonomy" id="56055"/>
    <lineage>
        <taxon>Bacteria</taxon>
        <taxon>Bacillati</taxon>
        <taxon>Actinomycetota</taxon>
        <taxon>Actinomycetes</taxon>
        <taxon>Micrococcales</taxon>
        <taxon>Bogoriellaceae</taxon>
        <taxon>Bogoriella</taxon>
    </lineage>
</organism>
<dbReference type="PANTHER" id="PTHR10000:SF8">
    <property type="entry name" value="HAD SUPERFAMILY HYDROLASE-LIKE, TYPE 3"/>
    <property type="match status" value="1"/>
</dbReference>
<dbReference type="EMBL" id="RKHK01000001">
    <property type="protein sequence ID" value="ROR73173.1"/>
    <property type="molecule type" value="Genomic_DNA"/>
</dbReference>
<keyword evidence="1" id="KW-0378">Hydrolase</keyword>
<evidence type="ECO:0000313" key="1">
    <source>
        <dbReference type="EMBL" id="ROR73173.1"/>
    </source>
</evidence>
<dbReference type="AlphaFoldDB" id="A0A3N2BD45"/>
<name>A0A3N2BD45_9MICO</name>
<keyword evidence="2" id="KW-1185">Reference proteome</keyword>
<dbReference type="NCBIfam" id="TIGR01484">
    <property type="entry name" value="HAD-SF-IIB"/>
    <property type="match status" value="1"/>
</dbReference>
<dbReference type="PROSITE" id="PS01229">
    <property type="entry name" value="COF_2"/>
    <property type="match status" value="1"/>
</dbReference>
<dbReference type="InterPro" id="IPR036412">
    <property type="entry name" value="HAD-like_sf"/>
</dbReference>
<dbReference type="GO" id="GO:0005829">
    <property type="term" value="C:cytosol"/>
    <property type="evidence" value="ECO:0007669"/>
    <property type="project" value="TreeGrafter"/>
</dbReference>
<dbReference type="Proteomes" id="UP000280668">
    <property type="component" value="Unassembled WGS sequence"/>
</dbReference>
<gene>
    <name evidence="1" type="ORF">EDD31_1539</name>
</gene>
<proteinExistence type="predicted"/>
<dbReference type="GO" id="GO:0000287">
    <property type="term" value="F:magnesium ion binding"/>
    <property type="evidence" value="ECO:0007669"/>
    <property type="project" value="TreeGrafter"/>
</dbReference>
<dbReference type="Gene3D" id="3.30.1240.10">
    <property type="match status" value="1"/>
</dbReference>
<dbReference type="InterPro" id="IPR006379">
    <property type="entry name" value="HAD-SF_hydro_IIB"/>
</dbReference>
<dbReference type="Gene3D" id="3.40.50.1000">
    <property type="entry name" value="HAD superfamily/HAD-like"/>
    <property type="match status" value="1"/>
</dbReference>
<protein>
    <submittedName>
        <fullName evidence="1">HAD superfamily hydrolase (TIGR01484 family)</fullName>
    </submittedName>
</protein>
<dbReference type="GO" id="GO:0016791">
    <property type="term" value="F:phosphatase activity"/>
    <property type="evidence" value="ECO:0007669"/>
    <property type="project" value="TreeGrafter"/>
</dbReference>
<dbReference type="PANTHER" id="PTHR10000">
    <property type="entry name" value="PHOSPHOSERINE PHOSPHATASE"/>
    <property type="match status" value="1"/>
</dbReference>
<evidence type="ECO:0000313" key="2">
    <source>
        <dbReference type="Proteomes" id="UP000280668"/>
    </source>
</evidence>
<sequence length="292" mass="30265">MSENTTGQLAPVIERAAAWVERIPDSVPAPGPDLMVGLDIDGTLLHYDGDLSAEIRGAVAALREAGTHVILATGRGVTATVPVAHALGLDETWAVSSNGAVMVQLSQGEYEITDVVTFDPGPAVRALASEMPDLLFGVEDIGRGFKVTAPFPTGELTGEIDVVDLDELVATPATRVTVRAPDLDSDDFYDLVARVGLHGVSYAVGWAAWLDLTPPGVSKASALEGLRGRFDVRPGATVTLGDGQNDEEMLQWAAHGVAMGDAPDHVVAVADAQTGGVAADGAAVVLRALAMR</sequence>
<dbReference type="InterPro" id="IPR023214">
    <property type="entry name" value="HAD_sf"/>
</dbReference>
<accession>A0A3N2BD45</accession>
<dbReference type="RefSeq" id="WP_245991035.1">
    <property type="nucleotide sequence ID" value="NZ_RKHK01000001.1"/>
</dbReference>